<reference evidence="10 11" key="1">
    <citation type="submission" date="2019-07" db="EMBL/GenBank/DDBJ databases">
        <title>Genome sequencing for Ferrovibrio sp. K5.</title>
        <authorList>
            <person name="Park S.-J."/>
        </authorList>
    </citation>
    <scope>NUCLEOTIDE SEQUENCE [LARGE SCALE GENOMIC DNA]</scope>
    <source>
        <strain evidence="10 11">K5</strain>
    </source>
</reference>
<dbReference type="Gene3D" id="1.20.1720.10">
    <property type="entry name" value="Multidrug resistance protein D"/>
    <property type="match status" value="1"/>
</dbReference>
<feature type="domain" description="Major facilitator superfamily (MFS) profile" evidence="9">
    <location>
        <begin position="7"/>
        <end position="394"/>
    </location>
</feature>
<feature type="transmembrane region" description="Helical" evidence="8">
    <location>
        <begin position="7"/>
        <end position="25"/>
    </location>
</feature>
<comment type="subcellular location">
    <subcellularLocation>
        <location evidence="8">Cell inner membrane</location>
        <topology evidence="8">Multi-pass membrane protein</topology>
    </subcellularLocation>
    <subcellularLocation>
        <location evidence="1">Cell membrane</location>
        <topology evidence="1">Multi-pass membrane protein</topology>
    </subcellularLocation>
</comment>
<dbReference type="RefSeq" id="WP_144067940.1">
    <property type="nucleotide sequence ID" value="NZ_CP041636.1"/>
</dbReference>
<dbReference type="InterPro" id="IPR011701">
    <property type="entry name" value="MFS"/>
</dbReference>
<dbReference type="InterPro" id="IPR020846">
    <property type="entry name" value="MFS_dom"/>
</dbReference>
<keyword evidence="8" id="KW-0997">Cell inner membrane</keyword>
<keyword evidence="6 8" id="KW-1133">Transmembrane helix</keyword>
<protein>
    <recommendedName>
        <fullName evidence="8">Bcr/CflA family efflux transporter</fullName>
    </recommendedName>
</protein>
<evidence type="ECO:0000313" key="11">
    <source>
        <dbReference type="Proteomes" id="UP000317496"/>
    </source>
</evidence>
<dbReference type="KEGG" id="fer:FNB15_06585"/>
<dbReference type="Pfam" id="PF07690">
    <property type="entry name" value="MFS_1"/>
    <property type="match status" value="1"/>
</dbReference>
<evidence type="ECO:0000259" key="9">
    <source>
        <dbReference type="PROSITE" id="PS50850"/>
    </source>
</evidence>
<dbReference type="Proteomes" id="UP000317496">
    <property type="component" value="Chromosome"/>
</dbReference>
<dbReference type="InterPro" id="IPR004812">
    <property type="entry name" value="Efflux_drug-R_Bcr/CmlA"/>
</dbReference>
<keyword evidence="7 8" id="KW-0472">Membrane</keyword>
<accession>A0A516GZL3</accession>
<evidence type="ECO:0000256" key="1">
    <source>
        <dbReference type="ARBA" id="ARBA00004651"/>
    </source>
</evidence>
<keyword evidence="11" id="KW-1185">Reference proteome</keyword>
<feature type="transmembrane region" description="Helical" evidence="8">
    <location>
        <begin position="280"/>
        <end position="301"/>
    </location>
</feature>
<keyword evidence="5 8" id="KW-0812">Transmembrane</keyword>
<dbReference type="PROSITE" id="PS50850">
    <property type="entry name" value="MFS"/>
    <property type="match status" value="1"/>
</dbReference>
<feature type="transmembrane region" description="Helical" evidence="8">
    <location>
        <begin position="371"/>
        <end position="391"/>
    </location>
</feature>
<feature type="transmembrane region" description="Helical" evidence="8">
    <location>
        <begin position="245"/>
        <end position="268"/>
    </location>
</feature>
<feature type="transmembrane region" description="Helical" evidence="8">
    <location>
        <begin position="45"/>
        <end position="64"/>
    </location>
</feature>
<evidence type="ECO:0000256" key="4">
    <source>
        <dbReference type="ARBA" id="ARBA00022475"/>
    </source>
</evidence>
<feature type="transmembrane region" description="Helical" evidence="8">
    <location>
        <begin position="134"/>
        <end position="152"/>
    </location>
</feature>
<dbReference type="EMBL" id="CP041636">
    <property type="protein sequence ID" value="QDO96959.1"/>
    <property type="molecule type" value="Genomic_DNA"/>
</dbReference>
<dbReference type="NCBIfam" id="TIGR00710">
    <property type="entry name" value="efflux_Bcr_CflA"/>
    <property type="match status" value="1"/>
</dbReference>
<evidence type="ECO:0000256" key="8">
    <source>
        <dbReference type="RuleBase" id="RU365088"/>
    </source>
</evidence>
<dbReference type="OrthoDB" id="9800416at2"/>
<gene>
    <name evidence="10" type="ORF">FNB15_06585</name>
</gene>
<name>A0A516GZL3_9PROT</name>
<feature type="transmembrane region" description="Helical" evidence="8">
    <location>
        <begin position="164"/>
        <end position="184"/>
    </location>
</feature>
<dbReference type="GO" id="GO:0005886">
    <property type="term" value="C:plasma membrane"/>
    <property type="evidence" value="ECO:0007669"/>
    <property type="project" value="UniProtKB-SubCell"/>
</dbReference>
<evidence type="ECO:0000313" key="10">
    <source>
        <dbReference type="EMBL" id="QDO96959.1"/>
    </source>
</evidence>
<sequence>MTTQTHFLRNALILGLLTAIGPFAIDMYLPSLPFIGSNLNADPDKVLMSLTAFFITFALGQLVFGPISDLFGRRLPLYFGVALFIGASVGCALAETVETLIAFRLLQGLGGAAGIVIPRAIVRDLHSGVEEAKLLGLLMLVFSVSPLLAPLFGSVIIEALGWRMIFWFVAGIAVFASILGLLLVPETRSAAQRAETSLGGMIRTCGHLFTDRTFMGLTLASSFAICGFFVFLANAPFVMMGQYGLSPIGFSITFSLNAAAFFFAAQFCGRLGARFGLRALVMPSIFGFAAMMVLVFALNAIGFNNLYLTMALLLLGYSCLGFLLPTASVLALEAYGEAAGMAASLMATLQLAIGAVVIGVSGKFINGAGTAMTGGIALCAVATLAVALLTLRGSGKQAVPAE</sequence>
<keyword evidence="4" id="KW-1003">Cell membrane</keyword>
<evidence type="ECO:0000256" key="7">
    <source>
        <dbReference type="ARBA" id="ARBA00023136"/>
    </source>
</evidence>
<feature type="transmembrane region" description="Helical" evidence="8">
    <location>
        <begin position="101"/>
        <end position="122"/>
    </location>
</feature>
<dbReference type="PANTHER" id="PTHR23502">
    <property type="entry name" value="MAJOR FACILITATOR SUPERFAMILY"/>
    <property type="match status" value="1"/>
</dbReference>
<dbReference type="PANTHER" id="PTHR23502:SF132">
    <property type="entry name" value="POLYAMINE TRANSPORTER 2-RELATED"/>
    <property type="match status" value="1"/>
</dbReference>
<dbReference type="AlphaFoldDB" id="A0A516GZL3"/>
<dbReference type="GO" id="GO:1990961">
    <property type="term" value="P:xenobiotic detoxification by transmembrane export across the plasma membrane"/>
    <property type="evidence" value="ECO:0007669"/>
    <property type="project" value="InterPro"/>
</dbReference>
<dbReference type="CDD" id="cd17320">
    <property type="entry name" value="MFS_MdfA_MDR_like"/>
    <property type="match status" value="1"/>
</dbReference>
<keyword evidence="3 8" id="KW-0813">Transport</keyword>
<organism evidence="10 11">
    <name type="scientific">Ferrovibrio terrae</name>
    <dbReference type="NCBI Taxonomy" id="2594003"/>
    <lineage>
        <taxon>Bacteria</taxon>
        <taxon>Pseudomonadati</taxon>
        <taxon>Pseudomonadota</taxon>
        <taxon>Alphaproteobacteria</taxon>
        <taxon>Rhodospirillales</taxon>
        <taxon>Rhodospirillaceae</taxon>
        <taxon>Ferrovibrio</taxon>
    </lineage>
</organism>
<comment type="similarity">
    <text evidence="2 8">Belongs to the major facilitator superfamily. Bcr/CmlA family.</text>
</comment>
<dbReference type="GO" id="GO:0042910">
    <property type="term" value="F:xenobiotic transmembrane transporter activity"/>
    <property type="evidence" value="ECO:0007669"/>
    <property type="project" value="InterPro"/>
</dbReference>
<feature type="transmembrane region" description="Helical" evidence="8">
    <location>
        <begin position="213"/>
        <end position="233"/>
    </location>
</feature>
<feature type="transmembrane region" description="Helical" evidence="8">
    <location>
        <begin position="76"/>
        <end position="95"/>
    </location>
</feature>
<feature type="transmembrane region" description="Helical" evidence="8">
    <location>
        <begin position="307"/>
        <end position="332"/>
    </location>
</feature>
<dbReference type="SUPFAM" id="SSF103473">
    <property type="entry name" value="MFS general substrate transporter"/>
    <property type="match status" value="1"/>
</dbReference>
<feature type="transmembrane region" description="Helical" evidence="8">
    <location>
        <begin position="344"/>
        <end position="365"/>
    </location>
</feature>
<proteinExistence type="inferred from homology"/>
<evidence type="ECO:0000256" key="3">
    <source>
        <dbReference type="ARBA" id="ARBA00022448"/>
    </source>
</evidence>
<evidence type="ECO:0000256" key="5">
    <source>
        <dbReference type="ARBA" id="ARBA00022692"/>
    </source>
</evidence>
<evidence type="ECO:0000256" key="6">
    <source>
        <dbReference type="ARBA" id="ARBA00022989"/>
    </source>
</evidence>
<evidence type="ECO:0000256" key="2">
    <source>
        <dbReference type="ARBA" id="ARBA00006236"/>
    </source>
</evidence>
<dbReference type="InterPro" id="IPR036259">
    <property type="entry name" value="MFS_trans_sf"/>
</dbReference>